<dbReference type="Gene3D" id="3.40.710.10">
    <property type="entry name" value="DD-peptidase/beta-lactamase superfamily"/>
    <property type="match status" value="1"/>
</dbReference>
<dbReference type="GO" id="GO:0009002">
    <property type="term" value="F:serine-type D-Ala-D-Ala carboxypeptidase activity"/>
    <property type="evidence" value="ECO:0007669"/>
    <property type="project" value="InterPro"/>
</dbReference>
<evidence type="ECO:0000256" key="5">
    <source>
        <dbReference type="ARBA" id="ARBA00022984"/>
    </source>
</evidence>
<accession>A0A7X9E7B8</accession>
<protein>
    <submittedName>
        <fullName evidence="11">D-alanyl-D-alanine carboxypeptidase</fullName>
    </submittedName>
</protein>
<reference evidence="11 12" key="1">
    <citation type="journal article" date="2020" name="Biotechnol. Biofuels">
        <title>New insights from the biogas microbiome by comprehensive genome-resolved metagenomics of nearly 1600 species originating from multiple anaerobic digesters.</title>
        <authorList>
            <person name="Campanaro S."/>
            <person name="Treu L."/>
            <person name="Rodriguez-R L.M."/>
            <person name="Kovalovszki A."/>
            <person name="Ziels R.M."/>
            <person name="Maus I."/>
            <person name="Zhu X."/>
            <person name="Kougias P.G."/>
            <person name="Basile A."/>
            <person name="Luo G."/>
            <person name="Schluter A."/>
            <person name="Konstantinidis K.T."/>
            <person name="Angelidaki I."/>
        </authorList>
    </citation>
    <scope>NUCLEOTIDE SEQUENCE [LARGE SCALE GENOMIC DNA]</scope>
    <source>
        <strain evidence="11">AS27yjCOA_202</strain>
    </source>
</reference>
<keyword evidence="2" id="KW-0732">Signal</keyword>
<organism evidence="11 12">
    <name type="scientific">candidate division WWE3 bacterium</name>
    <dbReference type="NCBI Taxonomy" id="2053526"/>
    <lineage>
        <taxon>Bacteria</taxon>
        <taxon>Katanobacteria</taxon>
    </lineage>
</organism>
<comment type="similarity">
    <text evidence="1 9">Belongs to the peptidase S11 family.</text>
</comment>
<evidence type="ECO:0000256" key="6">
    <source>
        <dbReference type="ARBA" id="ARBA00023316"/>
    </source>
</evidence>
<evidence type="ECO:0000256" key="8">
    <source>
        <dbReference type="PIRSR" id="PIRSR618044-2"/>
    </source>
</evidence>
<feature type="active site" description="Acyl-ester intermediate" evidence="7">
    <location>
        <position position="117"/>
    </location>
</feature>
<feature type="binding site" evidence="8">
    <location>
        <position position="278"/>
    </location>
    <ligand>
        <name>substrate</name>
    </ligand>
</feature>
<feature type="active site" evidence="7">
    <location>
        <position position="172"/>
    </location>
</feature>
<dbReference type="SUPFAM" id="SSF56601">
    <property type="entry name" value="beta-lactamase/transpeptidase-like"/>
    <property type="match status" value="1"/>
</dbReference>
<comment type="caution">
    <text evidence="11">The sequence shown here is derived from an EMBL/GenBank/DDBJ whole genome shotgun (WGS) entry which is preliminary data.</text>
</comment>
<dbReference type="InterPro" id="IPR001967">
    <property type="entry name" value="Peptidase_S11_N"/>
</dbReference>
<name>A0A7X9E7B8_UNCKA</name>
<keyword evidence="11" id="KW-0645">Protease</keyword>
<dbReference type="GO" id="GO:0008360">
    <property type="term" value="P:regulation of cell shape"/>
    <property type="evidence" value="ECO:0007669"/>
    <property type="project" value="UniProtKB-KW"/>
</dbReference>
<evidence type="ECO:0000313" key="12">
    <source>
        <dbReference type="Proteomes" id="UP000590542"/>
    </source>
</evidence>
<dbReference type="GO" id="GO:0009252">
    <property type="term" value="P:peptidoglycan biosynthetic process"/>
    <property type="evidence" value="ECO:0007669"/>
    <property type="project" value="UniProtKB-KW"/>
</dbReference>
<dbReference type="InterPro" id="IPR018044">
    <property type="entry name" value="Peptidase_S11"/>
</dbReference>
<evidence type="ECO:0000256" key="1">
    <source>
        <dbReference type="ARBA" id="ARBA00007164"/>
    </source>
</evidence>
<dbReference type="PANTHER" id="PTHR21581">
    <property type="entry name" value="D-ALANYL-D-ALANINE CARBOXYPEPTIDASE"/>
    <property type="match status" value="1"/>
</dbReference>
<evidence type="ECO:0000256" key="2">
    <source>
        <dbReference type="ARBA" id="ARBA00022729"/>
    </source>
</evidence>
<sequence>MKNISRRKYTLFLLILMLLITVFIFGEGLFKKVFKDEFLVKEDLTEKNYYSTLLINTLSDSGSSPDFSILQSNWNPGEEYGTSNQPEISGESGIVVDINSGRILYEKNSTQRLKIASLTKIMTAVVALEHKNINDEIVVSLKASSIGENVMGISESEVYTLEELLYGLILNSGNDAAYAIAEGVAGNSDTFVKWMNMKAKELNLNDTYFTDPCGLNDETYSTSVDLVKLSRYAMQKEEFRKIVSTVSMELPYSEKHKYIYLENQTNLLTTYPGVAGIKTGYTEEAGYCLVSYTKNNNIELIGAVLNSENRKFDMIFMLDHSYSTLGVVIEHPLLQFY</sequence>
<keyword evidence="6" id="KW-0961">Cell wall biogenesis/degradation</keyword>
<dbReference type="EMBL" id="JAAZNV010000009">
    <property type="protein sequence ID" value="NMB91764.1"/>
    <property type="molecule type" value="Genomic_DNA"/>
</dbReference>
<evidence type="ECO:0000256" key="9">
    <source>
        <dbReference type="RuleBase" id="RU004016"/>
    </source>
</evidence>
<keyword evidence="4" id="KW-0133">Cell shape</keyword>
<keyword evidence="5" id="KW-0573">Peptidoglycan synthesis</keyword>
<feature type="active site" description="Proton acceptor" evidence="7">
    <location>
        <position position="120"/>
    </location>
</feature>
<dbReference type="GO" id="GO:0071555">
    <property type="term" value="P:cell wall organization"/>
    <property type="evidence" value="ECO:0007669"/>
    <property type="project" value="UniProtKB-KW"/>
</dbReference>
<gene>
    <name evidence="11" type="ORF">GYA37_02865</name>
</gene>
<proteinExistence type="inferred from homology"/>
<dbReference type="AlphaFoldDB" id="A0A7X9E7B8"/>
<evidence type="ECO:0000256" key="7">
    <source>
        <dbReference type="PIRSR" id="PIRSR618044-1"/>
    </source>
</evidence>
<evidence type="ECO:0000256" key="3">
    <source>
        <dbReference type="ARBA" id="ARBA00022801"/>
    </source>
</evidence>
<dbReference type="PANTHER" id="PTHR21581:SF33">
    <property type="entry name" value="D-ALANYL-D-ALANINE CARBOXYPEPTIDASE DACB"/>
    <property type="match status" value="1"/>
</dbReference>
<keyword evidence="3" id="KW-0378">Hydrolase</keyword>
<dbReference type="PRINTS" id="PR00725">
    <property type="entry name" value="DADACBPTASE1"/>
</dbReference>
<evidence type="ECO:0000259" key="10">
    <source>
        <dbReference type="Pfam" id="PF00768"/>
    </source>
</evidence>
<evidence type="ECO:0000313" key="11">
    <source>
        <dbReference type="EMBL" id="NMB91764.1"/>
    </source>
</evidence>
<dbReference type="Pfam" id="PF00768">
    <property type="entry name" value="Peptidase_S11"/>
    <property type="match status" value="1"/>
</dbReference>
<evidence type="ECO:0000256" key="4">
    <source>
        <dbReference type="ARBA" id="ARBA00022960"/>
    </source>
</evidence>
<feature type="domain" description="Peptidase S11 D-alanyl-D-alanine carboxypeptidase A N-terminal" evidence="10">
    <location>
        <begin position="83"/>
        <end position="308"/>
    </location>
</feature>
<keyword evidence="11" id="KW-0121">Carboxypeptidase</keyword>
<dbReference type="GO" id="GO:0006508">
    <property type="term" value="P:proteolysis"/>
    <property type="evidence" value="ECO:0007669"/>
    <property type="project" value="InterPro"/>
</dbReference>
<dbReference type="InterPro" id="IPR012338">
    <property type="entry name" value="Beta-lactam/transpept-like"/>
</dbReference>
<dbReference type="Proteomes" id="UP000590542">
    <property type="component" value="Unassembled WGS sequence"/>
</dbReference>